<evidence type="ECO:0000259" key="7">
    <source>
        <dbReference type="Pfam" id="PF00350"/>
    </source>
</evidence>
<proteinExistence type="predicted"/>
<dbReference type="Proteomes" id="UP000243065">
    <property type="component" value="Unassembled WGS sequence"/>
</dbReference>
<evidence type="ECO:0000256" key="1">
    <source>
        <dbReference type="ARBA" id="ARBA00004370"/>
    </source>
</evidence>
<keyword evidence="6" id="KW-0812">Transmembrane</keyword>
<dbReference type="SUPFAM" id="SSF52540">
    <property type="entry name" value="P-loop containing nucleoside triphosphate hydrolases"/>
    <property type="match status" value="1"/>
</dbReference>
<dbReference type="PANTHER" id="PTHR10465:SF0">
    <property type="entry name" value="SARCALUMENIN"/>
    <property type="match status" value="1"/>
</dbReference>
<protein>
    <submittedName>
        <fullName evidence="8">Dynamin family protein</fullName>
    </submittedName>
</protein>
<dbReference type="GO" id="GO:0005525">
    <property type="term" value="F:GTP binding"/>
    <property type="evidence" value="ECO:0007669"/>
    <property type="project" value="UniProtKB-KW"/>
</dbReference>
<evidence type="ECO:0000256" key="5">
    <source>
        <dbReference type="ARBA" id="ARBA00023136"/>
    </source>
</evidence>
<evidence type="ECO:0000256" key="3">
    <source>
        <dbReference type="ARBA" id="ARBA00022801"/>
    </source>
</evidence>
<feature type="transmembrane region" description="Helical" evidence="6">
    <location>
        <begin position="6"/>
        <end position="22"/>
    </location>
</feature>
<evidence type="ECO:0000313" key="9">
    <source>
        <dbReference type="Proteomes" id="UP000243065"/>
    </source>
</evidence>
<evidence type="ECO:0000256" key="4">
    <source>
        <dbReference type="ARBA" id="ARBA00023134"/>
    </source>
</evidence>
<keyword evidence="5 6" id="KW-0472">Membrane</keyword>
<evidence type="ECO:0000256" key="6">
    <source>
        <dbReference type="SAM" id="Phobius"/>
    </source>
</evidence>
<dbReference type="GO" id="GO:0016020">
    <property type="term" value="C:membrane"/>
    <property type="evidence" value="ECO:0007669"/>
    <property type="project" value="UniProtKB-SubCell"/>
</dbReference>
<dbReference type="PANTHER" id="PTHR10465">
    <property type="entry name" value="TRANSMEMBRANE GTPASE FZO1"/>
    <property type="match status" value="1"/>
</dbReference>
<dbReference type="EMBL" id="CZVU01000003">
    <property type="protein sequence ID" value="CUS96532.1"/>
    <property type="molecule type" value="Genomic_DNA"/>
</dbReference>
<keyword evidence="6" id="KW-1133">Transmembrane helix</keyword>
<dbReference type="GO" id="GO:0003924">
    <property type="term" value="F:GTPase activity"/>
    <property type="evidence" value="ECO:0007669"/>
    <property type="project" value="InterPro"/>
</dbReference>
<feature type="domain" description="Dynamin N-terminal" evidence="7">
    <location>
        <begin position="149"/>
        <end position="273"/>
    </location>
</feature>
<keyword evidence="9" id="KW-1185">Reference proteome</keyword>
<keyword evidence="4" id="KW-0342">GTP-binding</keyword>
<dbReference type="Gene3D" id="3.40.50.300">
    <property type="entry name" value="P-loop containing nucleotide triphosphate hydrolases"/>
    <property type="match status" value="1"/>
</dbReference>
<comment type="subcellular location">
    <subcellularLocation>
        <location evidence="1">Membrane</location>
    </subcellularLocation>
</comment>
<dbReference type="InterPro" id="IPR027417">
    <property type="entry name" value="P-loop_NTPase"/>
</dbReference>
<name>A0A656D194_KRYT1</name>
<sequence length="278" mass="31926">MPYEVLIVFLIIALSLFLVKLYKVKKSEIKHEPKEEIEINNLKDELEVAVNSSETEPEDVQKQKQVEFEGMQDFVLFLQELSKTGPSEPRKEYGDVVKYVRKEIDEVKSFILNFDIYDKKDEAINSIEEFFSEWVERVNKPWIRNRSIIAFIGKFSAGKSSIINSLLGENLLPVDVTPTTAVPTYISYDIQEVVCKVEESDGEIKNISRDLLKRISHENFKSMPLSLFIKNLVIGYPNDVLKDISILDTPGYDSVSYKDKRRTIEAISESDVISGLLM</sequence>
<dbReference type="OrthoDB" id="5477114at2"/>
<evidence type="ECO:0000313" key="8">
    <source>
        <dbReference type="EMBL" id="CUS96532.1"/>
    </source>
</evidence>
<organism evidence="8 9">
    <name type="scientific">Kryptobacter tengchongensis</name>
    <dbReference type="NCBI Taxonomy" id="1643429"/>
    <lineage>
        <taxon>Bacteria</taxon>
        <taxon>Pseudomonadati</taxon>
        <taxon>Candidatus Kryptoniota</taxon>
        <taxon>Candidatus Kryptobacter</taxon>
    </lineage>
</organism>
<keyword evidence="3" id="KW-0378">Hydrolase</keyword>
<evidence type="ECO:0000256" key="2">
    <source>
        <dbReference type="ARBA" id="ARBA00022741"/>
    </source>
</evidence>
<dbReference type="InterPro" id="IPR045063">
    <property type="entry name" value="Dynamin_N"/>
</dbReference>
<gene>
    <name evidence="8" type="ORF">JGI24_00118</name>
</gene>
<keyword evidence="2" id="KW-0547">Nucleotide-binding</keyword>
<reference evidence="8 9" key="1">
    <citation type="submission" date="2015-11" db="EMBL/GenBank/DDBJ databases">
        <authorList>
            <person name="Varghese N."/>
        </authorList>
    </citation>
    <scope>NUCLEOTIDE SEQUENCE [LARGE SCALE GENOMIC DNA]</scope>
    <source>
        <strain evidence="8 9">JGI-24</strain>
    </source>
</reference>
<dbReference type="AlphaFoldDB" id="A0A656D194"/>
<dbReference type="RefSeq" id="WP_072149622.1">
    <property type="nucleotide sequence ID" value="NZ_CZVU01000003.1"/>
</dbReference>
<dbReference type="InterPro" id="IPR027094">
    <property type="entry name" value="Mitofusin_fam"/>
</dbReference>
<dbReference type="Pfam" id="PF00350">
    <property type="entry name" value="Dynamin_N"/>
    <property type="match status" value="1"/>
</dbReference>
<accession>A0A656D194</accession>